<comment type="pathway">
    <text evidence="1 8">Sulfur metabolism; glutathione biosynthesis; glutathione from L-cysteine and L-glutamate: step 1/2.</text>
</comment>
<dbReference type="FunFam" id="1.10.8.960:FF:000001">
    <property type="entry name" value="Glutamate--cysteine ligase catalytic subunit"/>
    <property type="match status" value="1"/>
</dbReference>
<dbReference type="GO" id="GO:0017109">
    <property type="term" value="C:glutamate-cysteine ligase complex"/>
    <property type="evidence" value="ECO:0007669"/>
    <property type="project" value="TreeGrafter"/>
</dbReference>
<reference evidence="9" key="2">
    <citation type="submission" date="2025-09" db="UniProtKB">
        <authorList>
            <consortium name="Ensembl"/>
        </authorList>
    </citation>
    <scope>IDENTIFICATION</scope>
</reference>
<dbReference type="GO" id="GO:0043066">
    <property type="term" value="P:negative regulation of apoptotic process"/>
    <property type="evidence" value="ECO:0007669"/>
    <property type="project" value="UniProtKB-ARBA"/>
</dbReference>
<evidence type="ECO:0000256" key="6">
    <source>
        <dbReference type="ARBA" id="ARBA00022741"/>
    </source>
</evidence>
<accession>A0A8C5MJ07</accession>
<dbReference type="PANTHER" id="PTHR11164">
    <property type="entry name" value="GLUTAMATE CYSTEINE LIGASE"/>
    <property type="match status" value="1"/>
</dbReference>
<evidence type="ECO:0000256" key="1">
    <source>
        <dbReference type="ARBA" id="ARBA00005006"/>
    </source>
</evidence>
<evidence type="ECO:0000256" key="3">
    <source>
        <dbReference type="ARBA" id="ARBA00011532"/>
    </source>
</evidence>
<dbReference type="GeneTree" id="ENSGT00390000011908"/>
<keyword evidence="10" id="KW-1185">Reference proteome</keyword>
<dbReference type="FunFam" id="3.30.590.50:FF:000002">
    <property type="entry name" value="Glutamate--cysteine ligase catalytic subunit"/>
    <property type="match status" value="1"/>
</dbReference>
<dbReference type="PANTHER" id="PTHR11164:SF0">
    <property type="entry name" value="GLUTAMATE--CYSTEINE LIGASE CATALYTIC SUBUNIT"/>
    <property type="match status" value="1"/>
</dbReference>
<evidence type="ECO:0000256" key="2">
    <source>
        <dbReference type="ARBA" id="ARBA00008100"/>
    </source>
</evidence>
<keyword evidence="6 8" id="KW-0547">Nucleotide-binding</keyword>
<comment type="subunit">
    <text evidence="3">Heterodimer of a catalytic heavy chain and a regulatory light chain.</text>
</comment>
<proteinExistence type="inferred from homology"/>
<dbReference type="Pfam" id="PF03074">
    <property type="entry name" value="GCS"/>
    <property type="match status" value="1"/>
</dbReference>
<protein>
    <recommendedName>
        <fullName evidence="8">Glutamate--cysteine ligase</fullName>
        <ecNumber evidence="8">6.3.2.2</ecNumber>
    </recommendedName>
    <alternativeName>
        <fullName evidence="8">Gamma-ECS</fullName>
    </alternativeName>
    <alternativeName>
        <fullName evidence="8">Gamma-glutamylcysteine synthetase</fullName>
    </alternativeName>
</protein>
<comment type="similarity">
    <text evidence="2 8">Belongs to the glutamate--cysteine ligase type 3 family.</text>
</comment>
<dbReference type="Ensembl" id="ENSLLET00000013138.1">
    <property type="protein sequence ID" value="ENSLLEP00000012647.1"/>
    <property type="gene ID" value="ENSLLEG00000007881.1"/>
</dbReference>
<keyword evidence="5 8" id="KW-0317">Glutathione biosynthesis</keyword>
<gene>
    <name evidence="9" type="primary">GCLC</name>
</gene>
<dbReference type="InterPro" id="IPR004308">
    <property type="entry name" value="GCS"/>
</dbReference>
<dbReference type="AlphaFoldDB" id="A0A8C5MJ07"/>
<dbReference type="OrthoDB" id="7939818at2759"/>
<dbReference type="Gene3D" id="1.10.8.960">
    <property type="match status" value="1"/>
</dbReference>
<dbReference type="EC" id="6.3.2.2" evidence="8"/>
<keyword evidence="7 8" id="KW-0067">ATP-binding</keyword>
<organism evidence="9 10">
    <name type="scientific">Leptobrachium leishanense</name>
    <name type="common">Leishan spiny toad</name>
    <dbReference type="NCBI Taxonomy" id="445787"/>
    <lineage>
        <taxon>Eukaryota</taxon>
        <taxon>Metazoa</taxon>
        <taxon>Chordata</taxon>
        <taxon>Craniata</taxon>
        <taxon>Vertebrata</taxon>
        <taxon>Euteleostomi</taxon>
        <taxon>Amphibia</taxon>
        <taxon>Batrachia</taxon>
        <taxon>Anura</taxon>
        <taxon>Pelobatoidea</taxon>
        <taxon>Megophryidae</taxon>
        <taxon>Leptobrachium</taxon>
    </lineage>
</organism>
<evidence type="ECO:0000256" key="4">
    <source>
        <dbReference type="ARBA" id="ARBA00022598"/>
    </source>
</evidence>
<evidence type="ECO:0000313" key="10">
    <source>
        <dbReference type="Proteomes" id="UP000694569"/>
    </source>
</evidence>
<keyword evidence="4 8" id="KW-0436">Ligase</keyword>
<dbReference type="Proteomes" id="UP000694569">
    <property type="component" value="Unplaced"/>
</dbReference>
<reference evidence="9" key="1">
    <citation type="submission" date="2025-08" db="UniProtKB">
        <authorList>
            <consortium name="Ensembl"/>
        </authorList>
    </citation>
    <scope>IDENTIFICATION</scope>
</reference>
<dbReference type="GO" id="GO:0004357">
    <property type="term" value="F:glutamate-cysteine ligase activity"/>
    <property type="evidence" value="ECO:0007669"/>
    <property type="project" value="UniProtKB-UniRule"/>
</dbReference>
<name>A0A8C5MJ07_9ANUR</name>
<dbReference type="SUPFAM" id="SSF55931">
    <property type="entry name" value="Glutamine synthetase/guanido kinase"/>
    <property type="match status" value="1"/>
</dbReference>
<dbReference type="GO" id="GO:0006750">
    <property type="term" value="P:glutathione biosynthetic process"/>
    <property type="evidence" value="ECO:0007669"/>
    <property type="project" value="UniProtKB-UniRule"/>
</dbReference>
<evidence type="ECO:0000256" key="7">
    <source>
        <dbReference type="ARBA" id="ARBA00022840"/>
    </source>
</evidence>
<dbReference type="InterPro" id="IPR014746">
    <property type="entry name" value="Gln_synth/guanido_kin_cat_dom"/>
</dbReference>
<sequence length="602" mass="68824">MGLLSHGSPLNWEETKKYADHVRQHGILQFLHIYNRVKERQKDVLKWGDEVEYMLVAFDHEHQKVRLALNGEEMLDTLQDQGEKTNPNHPTLWRPEYGSYMIEGTPGQPYGGTMSEFNTVEDNMRKRRLEASSLLAENTSICTITSFPRLGCPGFTLPEFPPTPVEQGASKSLFFPDEAINKHPRFSTLTRNIRHRRGEKVAINVPIYKDRNTQSPFIERFHNNSGDDAKAALPNHIYMDAMGFGMGNCCLQVTFQACSISEARYLYDQLATICPIVMALSAAAPFYRGYVSDIDCRWGVISASVDDRTDEERGLKPLKDNKYLINKSRYDSIDSYLSKCGEKYNDIDLTIDKEIYNQLTSEGIDHLLAQHIAHLFIRDPLTLFEEKIHLDDANESDHFENIQSTNWQTMRFKPPPPNSDIGWRVEFRPMEVDDNMKEAQKRDAVRQGMFYFKKDICKAGNPVVDGCYTSCNGTETDPEEYTLMSIDTIINGKEGVFPGLLPILNSYLENMEVDVDTRCTILNYFKLIKKRASGEMMTVARWMREFVANHPDYKQDSIITDKINYDFLVKCNQIANEQVSCPELLGFTINKFKTGGSVATSS</sequence>
<dbReference type="GO" id="GO:0005524">
    <property type="term" value="F:ATP binding"/>
    <property type="evidence" value="ECO:0007669"/>
    <property type="project" value="UniProtKB-UniRule"/>
</dbReference>
<comment type="catalytic activity">
    <reaction evidence="8">
        <text>L-cysteine + L-glutamate + ATP = gamma-L-glutamyl-L-cysteine + ADP + phosphate + H(+)</text>
        <dbReference type="Rhea" id="RHEA:13285"/>
        <dbReference type="ChEBI" id="CHEBI:15378"/>
        <dbReference type="ChEBI" id="CHEBI:29985"/>
        <dbReference type="ChEBI" id="CHEBI:30616"/>
        <dbReference type="ChEBI" id="CHEBI:35235"/>
        <dbReference type="ChEBI" id="CHEBI:43474"/>
        <dbReference type="ChEBI" id="CHEBI:58173"/>
        <dbReference type="ChEBI" id="CHEBI:456216"/>
        <dbReference type="EC" id="6.3.2.2"/>
    </reaction>
</comment>
<evidence type="ECO:0000313" key="9">
    <source>
        <dbReference type="Ensembl" id="ENSLLEP00000012647.1"/>
    </source>
</evidence>
<evidence type="ECO:0000256" key="8">
    <source>
        <dbReference type="RuleBase" id="RU367135"/>
    </source>
</evidence>
<dbReference type="UniPathway" id="UPA00142">
    <property type="reaction ID" value="UER00209"/>
</dbReference>
<dbReference type="Gene3D" id="3.30.590.50">
    <property type="match status" value="2"/>
</dbReference>
<evidence type="ECO:0000256" key="5">
    <source>
        <dbReference type="ARBA" id="ARBA00022684"/>
    </source>
</evidence>